<sequence>MISRNLFKGNLVSMAASIFILSLLILLDIYGINYAFSRIAQIIMWIIWILSFPSYLSYNSSLLEKRKILEYLAPIAIIITLIGLIFLAFGKFIGIELIVFGYIFEPIAGISIFLTLKKVSVLFSSLFFYGAIVFTAGLPLFLFNLGIISIIGDIIKMIGLSYFIYKFK</sequence>
<proteinExistence type="predicted"/>
<comment type="caution">
    <text evidence="2">The sequence shown here is derived from an EMBL/GenBank/DDBJ whole genome shotgun (WGS) entry which is preliminary data.</text>
</comment>
<feature type="transmembrane region" description="Helical" evidence="1">
    <location>
        <begin position="121"/>
        <end position="141"/>
    </location>
</feature>
<dbReference type="Proteomes" id="UP000245638">
    <property type="component" value="Unassembled WGS sequence"/>
</dbReference>
<dbReference type="RefSeq" id="WP_048054480.1">
    <property type="nucleotide sequence ID" value="NC_015518.1"/>
</dbReference>
<accession>A0A2T9XBN3</accession>
<keyword evidence="1" id="KW-1133">Transmembrane helix</keyword>
<feature type="transmembrane region" description="Helical" evidence="1">
    <location>
        <begin position="147"/>
        <end position="165"/>
    </location>
</feature>
<evidence type="ECO:0000313" key="3">
    <source>
        <dbReference type="Proteomes" id="UP000245638"/>
    </source>
</evidence>
<evidence type="ECO:0000256" key="1">
    <source>
        <dbReference type="SAM" id="Phobius"/>
    </source>
</evidence>
<feature type="transmembrane region" description="Helical" evidence="1">
    <location>
        <begin position="68"/>
        <end position="89"/>
    </location>
</feature>
<feature type="transmembrane region" description="Helical" evidence="1">
    <location>
        <begin position="95"/>
        <end position="114"/>
    </location>
</feature>
<evidence type="ECO:0000313" key="2">
    <source>
        <dbReference type="EMBL" id="PVU77517.1"/>
    </source>
</evidence>
<dbReference type="AlphaFoldDB" id="A0A2T9XBN3"/>
<keyword evidence="1" id="KW-0812">Transmembrane</keyword>
<keyword evidence="1" id="KW-0472">Membrane</keyword>
<organism evidence="2 3">
    <name type="scientific">Acidianus hospitalis</name>
    <dbReference type="NCBI Taxonomy" id="563177"/>
    <lineage>
        <taxon>Archaea</taxon>
        <taxon>Thermoproteota</taxon>
        <taxon>Thermoprotei</taxon>
        <taxon>Sulfolobales</taxon>
        <taxon>Sulfolobaceae</taxon>
        <taxon>Acidianus</taxon>
    </lineage>
</organism>
<protein>
    <submittedName>
        <fullName evidence="2">Uncharacterized protein</fullName>
    </submittedName>
</protein>
<name>A0A2T9XBN3_9CREN</name>
<dbReference type="EMBL" id="QEFD01000024">
    <property type="protein sequence ID" value="PVU77517.1"/>
    <property type="molecule type" value="Genomic_DNA"/>
</dbReference>
<feature type="transmembrane region" description="Helical" evidence="1">
    <location>
        <begin position="38"/>
        <end position="56"/>
    </location>
</feature>
<reference evidence="2 3" key="1">
    <citation type="journal article" date="2015" name="Appl. Environ. Microbiol.">
        <title>Nanoarchaeota, Their Sulfolobales Host, and Nanoarchaeota Virus Distribution across Yellowstone National Park Hot Springs.</title>
        <authorList>
            <person name="Munson-McGee J.H."/>
            <person name="Field E.K."/>
            <person name="Bateson M."/>
            <person name="Rooney C."/>
            <person name="Stepanauskas R."/>
            <person name="Young M.J."/>
        </authorList>
    </citation>
    <scope>NUCLEOTIDE SEQUENCE [LARGE SCALE GENOMIC DNA]</scope>
    <source>
        <strain evidence="2">SCGC AC-742_N10</strain>
    </source>
</reference>
<feature type="transmembrane region" description="Helical" evidence="1">
    <location>
        <begin position="12"/>
        <end position="32"/>
    </location>
</feature>
<gene>
    <name evidence="2" type="ORF">DDW13_00640</name>
</gene>